<feature type="transmembrane region" description="Helical" evidence="1">
    <location>
        <begin position="204"/>
        <end position="227"/>
    </location>
</feature>
<keyword evidence="3" id="KW-1185">Reference proteome</keyword>
<proteinExistence type="predicted"/>
<gene>
    <name evidence="2" type="ORF">SS37A_24500</name>
</gene>
<keyword evidence="1" id="KW-0812">Transmembrane</keyword>
<evidence type="ECO:0000313" key="3">
    <source>
        <dbReference type="Proteomes" id="UP001317629"/>
    </source>
</evidence>
<reference evidence="2 3" key="1">
    <citation type="journal article" date="2023" name="Int. J. Syst. Evol. Microbiol.">
        <title>Methylocystis iwaonis sp. nov., a type II methane-oxidizing bacterium from surface soil of a rice paddy field in Japan, and emended description of the genus Methylocystis (ex Whittenbury et al. 1970) Bowman et al. 1993.</title>
        <authorList>
            <person name="Kaise H."/>
            <person name="Sawadogo J.B."/>
            <person name="Alam M.S."/>
            <person name="Ueno C."/>
            <person name="Dianou D."/>
            <person name="Shinjo R."/>
            <person name="Asakawa S."/>
        </authorList>
    </citation>
    <scope>NUCLEOTIDE SEQUENCE [LARGE SCALE GENOMIC DNA]</scope>
    <source>
        <strain evidence="2 3">SS37A-Re</strain>
    </source>
</reference>
<dbReference type="Pfam" id="PF07758">
    <property type="entry name" value="DUF1614"/>
    <property type="match status" value="1"/>
</dbReference>
<dbReference type="InterPro" id="IPR011672">
    <property type="entry name" value="DUF1614"/>
</dbReference>
<feature type="transmembrane region" description="Helical" evidence="1">
    <location>
        <begin position="123"/>
        <end position="142"/>
    </location>
</feature>
<sequence>MHFSDAQYLPIAAPAFALLAGVVVVLVILVELRILKYAYMQLGVSSGTAVFLLLASLLGSYINIPVATLGSEPIIDAREVVYYGVPYVVPRFVEEPQVILAVNVGGTVIPTVLSIFLLSRNAIWIRGAIAVACVAAISYALAEPVRGVGIALPIFVAPLAATTIAAIISWRHLAPLAYASGSLGVLVGADLLNFDKLAGLGTPVLSIGGAGTFDGIFLTGVLSVLLASLIGGRTQSAVQAS</sequence>
<feature type="transmembrane region" description="Helical" evidence="1">
    <location>
        <begin position="148"/>
        <end position="168"/>
    </location>
</feature>
<dbReference type="RefSeq" id="WP_281928200.1">
    <property type="nucleotide sequence ID" value="NZ_AP027142.1"/>
</dbReference>
<dbReference type="EMBL" id="AP027142">
    <property type="protein sequence ID" value="BDV34921.1"/>
    <property type="molecule type" value="Genomic_DNA"/>
</dbReference>
<feature type="transmembrane region" description="Helical" evidence="1">
    <location>
        <begin position="42"/>
        <end position="62"/>
    </location>
</feature>
<organism evidence="2 3">
    <name type="scientific">Methylocystis iwaonis</name>
    <dbReference type="NCBI Taxonomy" id="2885079"/>
    <lineage>
        <taxon>Bacteria</taxon>
        <taxon>Pseudomonadati</taxon>
        <taxon>Pseudomonadota</taxon>
        <taxon>Alphaproteobacteria</taxon>
        <taxon>Hyphomicrobiales</taxon>
        <taxon>Methylocystaceae</taxon>
        <taxon>Methylocystis</taxon>
    </lineage>
</organism>
<evidence type="ECO:0000313" key="2">
    <source>
        <dbReference type="EMBL" id="BDV34921.1"/>
    </source>
</evidence>
<keyword evidence="1" id="KW-1133">Transmembrane helix</keyword>
<name>A0ABN6VJC4_9HYPH</name>
<feature type="transmembrane region" description="Helical" evidence="1">
    <location>
        <begin position="175"/>
        <end position="192"/>
    </location>
</feature>
<protein>
    <submittedName>
        <fullName evidence="2">Membrane protein</fullName>
    </submittedName>
</protein>
<dbReference type="Proteomes" id="UP001317629">
    <property type="component" value="Chromosome"/>
</dbReference>
<evidence type="ECO:0000256" key="1">
    <source>
        <dbReference type="SAM" id="Phobius"/>
    </source>
</evidence>
<feature type="transmembrane region" description="Helical" evidence="1">
    <location>
        <begin position="98"/>
        <end position="118"/>
    </location>
</feature>
<feature type="transmembrane region" description="Helical" evidence="1">
    <location>
        <begin position="6"/>
        <end position="30"/>
    </location>
</feature>
<keyword evidence="1" id="KW-0472">Membrane</keyword>
<accession>A0ABN6VJC4</accession>